<evidence type="ECO:0000259" key="1">
    <source>
        <dbReference type="Pfam" id="PF19994"/>
    </source>
</evidence>
<dbReference type="Proteomes" id="UP000183042">
    <property type="component" value="Unassembled WGS sequence"/>
</dbReference>
<dbReference type="PATRIC" id="fig|200452.3.peg.1684"/>
<proteinExistence type="predicted"/>
<dbReference type="GeneID" id="65078168"/>
<feature type="domain" description="GTPase-associated system helical" evidence="1">
    <location>
        <begin position="3"/>
        <end position="155"/>
    </location>
</feature>
<comment type="caution">
    <text evidence="2">The sequence shown here is derived from an EMBL/GenBank/DDBJ whole genome shotgun (WGS) entry which is preliminary data.</text>
</comment>
<name>A0A0P9M6G7_9PSED</name>
<dbReference type="EMBL" id="LJQB01000016">
    <property type="protein sequence ID" value="KPW87071.1"/>
    <property type="molecule type" value="Genomic_DNA"/>
</dbReference>
<gene>
    <name evidence="2" type="ORF">ALO92_01385</name>
    <name evidence="3" type="ORF">SAMN05216596_11410</name>
</gene>
<sequence length="343" mass="37404">MSLMAKHSRIFWPDPQDEQVRRLNLAVAEFQVWIRTLSPASRAIEFAAALARAFESGSVDEELAEAVEKAIVKTGSDAFVREGNDLQITVVAVVAVLDLVREDEMADDGWGAVDAFAAACWSALSFQSTVQKEGLEVLRDELLSTSRARVIKVAEESRVRAAVPEVGLLQIPDSTPTNARAKTAFKTAVEPLVKSLRENAELDREEIDFLWWRLSDWSAVLEKPLSSLSDANRAVYAGLECGLMLRRAPSSGHRNVALQGISNEKSFTLAELVGELEVDNEKLKAAISSDDVIAAGEVYPLLKSILSGDLKAFGSAIARSTRDWGGRALLEASVLQLNRRKGA</sequence>
<feature type="domain" description="GTPase-associated system helical" evidence="1">
    <location>
        <begin position="171"/>
        <end position="306"/>
    </location>
</feature>
<keyword evidence="5" id="KW-1185">Reference proteome</keyword>
<evidence type="ECO:0000313" key="4">
    <source>
        <dbReference type="Proteomes" id="UP000050411"/>
    </source>
</evidence>
<dbReference type="RefSeq" id="WP_054992716.1">
    <property type="nucleotide sequence ID" value="NZ_FNJH01000014.1"/>
</dbReference>
<reference evidence="2 4" key="1">
    <citation type="submission" date="2015-09" db="EMBL/GenBank/DDBJ databases">
        <title>Genome announcement of multiple Pseudomonas syringae strains.</title>
        <authorList>
            <person name="Thakur S."/>
            <person name="Wang P.W."/>
            <person name="Gong Y."/>
            <person name="Weir B.S."/>
            <person name="Guttman D.S."/>
        </authorList>
    </citation>
    <scope>NUCLEOTIDE SEQUENCE [LARGE SCALE GENOMIC DNA]</scope>
    <source>
        <strain evidence="2 4">ICMP19117</strain>
    </source>
</reference>
<evidence type="ECO:0000313" key="5">
    <source>
        <dbReference type="Proteomes" id="UP000183042"/>
    </source>
</evidence>
<dbReference type="AlphaFoldDB" id="A0A0P9M6G7"/>
<evidence type="ECO:0000313" key="2">
    <source>
        <dbReference type="EMBL" id="KPW87071.1"/>
    </source>
</evidence>
<evidence type="ECO:0000313" key="3">
    <source>
        <dbReference type="EMBL" id="SDP87500.1"/>
    </source>
</evidence>
<accession>A0A0P9M6G7</accession>
<dbReference type="Proteomes" id="UP000050411">
    <property type="component" value="Unassembled WGS sequence"/>
</dbReference>
<dbReference type="EMBL" id="FNJH01000014">
    <property type="protein sequence ID" value="SDP87500.1"/>
    <property type="molecule type" value="Genomic_DNA"/>
</dbReference>
<dbReference type="InterPro" id="IPR045523">
    <property type="entry name" value="GASH"/>
</dbReference>
<organism evidence="2 4">
    <name type="scientific">Pseudomonas congelans</name>
    <dbReference type="NCBI Taxonomy" id="200452"/>
    <lineage>
        <taxon>Bacteria</taxon>
        <taxon>Pseudomonadati</taxon>
        <taxon>Pseudomonadota</taxon>
        <taxon>Gammaproteobacteria</taxon>
        <taxon>Pseudomonadales</taxon>
        <taxon>Pseudomonadaceae</taxon>
        <taxon>Pseudomonas</taxon>
    </lineage>
</organism>
<dbReference type="Pfam" id="PF19994">
    <property type="entry name" value="GASH"/>
    <property type="match status" value="2"/>
</dbReference>
<protein>
    <recommendedName>
        <fullName evidence="1">GTPase-associated system helical domain-containing protein</fullName>
    </recommendedName>
</protein>
<reference evidence="3 5" key="2">
    <citation type="submission" date="2016-10" db="EMBL/GenBank/DDBJ databases">
        <authorList>
            <person name="Varghese N."/>
            <person name="Submissions S."/>
        </authorList>
    </citation>
    <scope>NUCLEOTIDE SEQUENCE [LARGE SCALE GENOMIC DNA]</scope>
    <source>
        <strain evidence="3 5">DSM 14939</strain>
    </source>
</reference>